<dbReference type="EMBL" id="PUGF01000015">
    <property type="protein sequence ID" value="PRC92153.1"/>
    <property type="molecule type" value="Genomic_DNA"/>
</dbReference>
<dbReference type="InterPro" id="IPR001478">
    <property type="entry name" value="PDZ"/>
</dbReference>
<reference evidence="13 14" key="1">
    <citation type="submission" date="2018-02" db="EMBL/GenBank/DDBJ databases">
        <title>Solimicrobium silvestre gen. nov., sp. nov., isolated from alpine forest soil.</title>
        <authorList>
            <person name="Margesin R."/>
            <person name="Albuquerque L."/>
            <person name="Zhang D.-C."/>
            <person name="Froufe H.J.C."/>
            <person name="Severino R."/>
            <person name="Roxo I."/>
            <person name="Egas C."/>
            <person name="Da Costa M.S."/>
        </authorList>
    </citation>
    <scope>NUCLEOTIDE SEQUENCE [LARGE SCALE GENOMIC DNA]</scope>
    <source>
        <strain evidence="13 14">S20-91</strain>
    </source>
</reference>
<keyword evidence="14" id="KW-1185">Reference proteome</keyword>
<evidence type="ECO:0000256" key="10">
    <source>
        <dbReference type="ARBA" id="ARBA00023136"/>
    </source>
</evidence>
<comment type="caution">
    <text evidence="13">The sequence shown here is derived from an EMBL/GenBank/DDBJ whole genome shotgun (WGS) entry which is preliminary data.</text>
</comment>
<accession>A0A2S9GWQ3</accession>
<dbReference type="Pfam" id="PF02163">
    <property type="entry name" value="Peptidase_M50"/>
    <property type="match status" value="1"/>
</dbReference>
<dbReference type="InterPro" id="IPR008915">
    <property type="entry name" value="Peptidase_M50"/>
</dbReference>
<dbReference type="NCBIfam" id="TIGR00054">
    <property type="entry name" value="RIP metalloprotease RseP"/>
    <property type="match status" value="1"/>
</dbReference>
<dbReference type="PANTHER" id="PTHR42837">
    <property type="entry name" value="REGULATOR OF SIGMA-E PROTEASE RSEP"/>
    <property type="match status" value="1"/>
</dbReference>
<dbReference type="RefSeq" id="WP_105532818.1">
    <property type="nucleotide sequence ID" value="NZ_PUGF01000015.1"/>
</dbReference>
<dbReference type="PROSITE" id="PS50106">
    <property type="entry name" value="PDZ"/>
    <property type="match status" value="1"/>
</dbReference>
<feature type="domain" description="PDZ" evidence="12">
    <location>
        <begin position="194"/>
        <end position="266"/>
    </location>
</feature>
<organism evidence="13 14">
    <name type="scientific">Solimicrobium silvestre</name>
    <dbReference type="NCBI Taxonomy" id="2099400"/>
    <lineage>
        <taxon>Bacteria</taxon>
        <taxon>Pseudomonadati</taxon>
        <taxon>Pseudomonadota</taxon>
        <taxon>Betaproteobacteria</taxon>
        <taxon>Burkholderiales</taxon>
        <taxon>Oxalobacteraceae</taxon>
        <taxon>Solimicrobium</taxon>
    </lineage>
</organism>
<evidence type="ECO:0000256" key="4">
    <source>
        <dbReference type="ARBA" id="ARBA00022670"/>
    </source>
</evidence>
<feature type="transmembrane region" description="Helical" evidence="11">
    <location>
        <begin position="101"/>
        <end position="125"/>
    </location>
</feature>
<proteinExistence type="inferred from homology"/>
<feature type="transmembrane region" description="Helical" evidence="11">
    <location>
        <begin position="426"/>
        <end position="444"/>
    </location>
</feature>
<dbReference type="CDD" id="cd23081">
    <property type="entry name" value="cpPDZ_EcRseP-like"/>
    <property type="match status" value="1"/>
</dbReference>
<evidence type="ECO:0000256" key="7">
    <source>
        <dbReference type="ARBA" id="ARBA00022833"/>
    </source>
</evidence>
<keyword evidence="4 13" id="KW-0645">Protease</keyword>
<keyword evidence="9 11" id="KW-0482">Metalloprotease</keyword>
<keyword evidence="8 11" id="KW-1133">Transmembrane helix</keyword>
<dbReference type="Proteomes" id="UP000237839">
    <property type="component" value="Unassembled WGS sequence"/>
</dbReference>
<evidence type="ECO:0000256" key="3">
    <source>
        <dbReference type="ARBA" id="ARBA00007931"/>
    </source>
</evidence>
<feature type="transmembrane region" description="Helical" evidence="11">
    <location>
        <begin position="375"/>
        <end position="397"/>
    </location>
</feature>
<dbReference type="AlphaFoldDB" id="A0A2S9GWQ3"/>
<protein>
    <recommendedName>
        <fullName evidence="11">Zinc metalloprotease</fullName>
        <ecNumber evidence="11">3.4.24.-</ecNumber>
    </recommendedName>
</protein>
<keyword evidence="5 11" id="KW-0812">Transmembrane</keyword>
<evidence type="ECO:0000313" key="13">
    <source>
        <dbReference type="EMBL" id="PRC92153.1"/>
    </source>
</evidence>
<dbReference type="GO" id="GO:0004222">
    <property type="term" value="F:metalloendopeptidase activity"/>
    <property type="evidence" value="ECO:0007669"/>
    <property type="project" value="InterPro"/>
</dbReference>
<dbReference type="Gene3D" id="2.30.42.10">
    <property type="match status" value="2"/>
</dbReference>
<dbReference type="InterPro" id="IPR036034">
    <property type="entry name" value="PDZ_sf"/>
</dbReference>
<evidence type="ECO:0000256" key="2">
    <source>
        <dbReference type="ARBA" id="ARBA00004141"/>
    </source>
</evidence>
<name>A0A2S9GWQ3_9BURK</name>
<evidence type="ECO:0000313" key="14">
    <source>
        <dbReference type="Proteomes" id="UP000237839"/>
    </source>
</evidence>
<dbReference type="CDD" id="cd06163">
    <property type="entry name" value="S2P-M50_PDZ_RseP-like"/>
    <property type="match status" value="2"/>
</dbReference>
<dbReference type="GO" id="GO:0006508">
    <property type="term" value="P:proteolysis"/>
    <property type="evidence" value="ECO:0007669"/>
    <property type="project" value="UniProtKB-KW"/>
</dbReference>
<comment type="subcellular location">
    <subcellularLocation>
        <location evidence="2">Membrane</location>
        <topology evidence="2">Multi-pass membrane protein</topology>
    </subcellularLocation>
</comment>
<dbReference type="EC" id="3.4.24.-" evidence="11"/>
<evidence type="ECO:0000259" key="12">
    <source>
        <dbReference type="PROSITE" id="PS50106"/>
    </source>
</evidence>
<dbReference type="Pfam" id="PF17820">
    <property type="entry name" value="PDZ_6"/>
    <property type="match status" value="1"/>
</dbReference>
<dbReference type="OrthoDB" id="9782003at2"/>
<comment type="similarity">
    <text evidence="3 11">Belongs to the peptidase M50B family.</text>
</comment>
<gene>
    <name evidence="13" type="ORF">S2091_3069</name>
</gene>
<dbReference type="PANTHER" id="PTHR42837:SF2">
    <property type="entry name" value="MEMBRANE METALLOPROTEASE ARASP2, CHLOROPLASTIC-RELATED"/>
    <property type="match status" value="1"/>
</dbReference>
<evidence type="ECO:0000256" key="6">
    <source>
        <dbReference type="ARBA" id="ARBA00022801"/>
    </source>
</evidence>
<keyword evidence="11" id="KW-0479">Metal-binding</keyword>
<dbReference type="InterPro" id="IPR041489">
    <property type="entry name" value="PDZ_6"/>
</dbReference>
<comment type="cofactor">
    <cofactor evidence="1 11">
        <name>Zn(2+)</name>
        <dbReference type="ChEBI" id="CHEBI:29105"/>
    </cofactor>
</comment>
<evidence type="ECO:0000256" key="11">
    <source>
        <dbReference type="RuleBase" id="RU362031"/>
    </source>
</evidence>
<evidence type="ECO:0000256" key="8">
    <source>
        <dbReference type="ARBA" id="ARBA00022989"/>
    </source>
</evidence>
<feature type="transmembrane region" description="Helical" evidence="11">
    <location>
        <begin position="7"/>
        <end position="28"/>
    </location>
</feature>
<keyword evidence="6 11" id="KW-0378">Hydrolase</keyword>
<dbReference type="GO" id="GO:0046872">
    <property type="term" value="F:metal ion binding"/>
    <property type="evidence" value="ECO:0007669"/>
    <property type="project" value="UniProtKB-KW"/>
</dbReference>
<dbReference type="GO" id="GO:0016020">
    <property type="term" value="C:membrane"/>
    <property type="evidence" value="ECO:0007669"/>
    <property type="project" value="UniProtKB-SubCell"/>
</dbReference>
<sequence>MSFIHTALAFLFALCTLIVFHELGHYWVARLCNVKVLRFSLGMGKVLFSRRFGPDQTEWVISALPLGGYVKMLDSREQELGEIAPADLAREFTRQSVWKRIAIVAAGPLANFILAIFLFSILYMVGMPEPIAKLRHPAPSTQAYQAGIRGDELVTAVNSKPIQFWSELRWELLQQAVDKQAATLTLVSDGSTRQVTLSLDGLSPQDLETDFLSALGLSLALSKAQLGQVVPDGPAMRAGLQKDDIVTEIDGKVIFDSLDLIETVRASPNKLLQLKVSRSGAILEFTATPEAVTVNGQLIGKLNVEVRSTPEVLDHQESLFAAIQKASQRTWSTSVLTLKMIGKMVLGEVSLKNITGPLTIADYAGQTAKIGWISYVNFLAFISISLGVMNLLPIPVLDGGHLLYYSLEVLTGRPVSTRFWEMAQRAGLAILMILMFVAFFNDIVRLLPT</sequence>
<dbReference type="SMART" id="SM00228">
    <property type="entry name" value="PDZ"/>
    <property type="match status" value="2"/>
</dbReference>
<keyword evidence="7 11" id="KW-0862">Zinc</keyword>
<evidence type="ECO:0000256" key="9">
    <source>
        <dbReference type="ARBA" id="ARBA00023049"/>
    </source>
</evidence>
<evidence type="ECO:0000256" key="1">
    <source>
        <dbReference type="ARBA" id="ARBA00001947"/>
    </source>
</evidence>
<keyword evidence="10 11" id="KW-0472">Membrane</keyword>
<dbReference type="InterPro" id="IPR004387">
    <property type="entry name" value="Pept_M50_Zn"/>
</dbReference>
<evidence type="ECO:0000256" key="5">
    <source>
        <dbReference type="ARBA" id="ARBA00022692"/>
    </source>
</evidence>
<dbReference type="SUPFAM" id="SSF50156">
    <property type="entry name" value="PDZ domain-like"/>
    <property type="match status" value="2"/>
</dbReference>